<evidence type="ECO:0000256" key="4">
    <source>
        <dbReference type="ARBA" id="ARBA00022691"/>
    </source>
</evidence>
<dbReference type="EC" id="2.1.1.-" evidence="6"/>
<evidence type="ECO:0000256" key="1">
    <source>
        <dbReference type="ARBA" id="ARBA00004123"/>
    </source>
</evidence>
<reference evidence="9" key="1">
    <citation type="submission" date="2023-03" db="EMBL/GenBank/DDBJ databases">
        <title>Near-Complete genome sequence of Lipomyces tetrasporous NRRL Y-64009, an oleaginous yeast capable of growing on lignocellulosic hydrolysates.</title>
        <authorList>
            <consortium name="Lawrence Berkeley National Laboratory"/>
            <person name="Jagtap S.S."/>
            <person name="Liu J.-J."/>
            <person name="Walukiewicz H.E."/>
            <person name="Pangilinan J."/>
            <person name="Lipzen A."/>
            <person name="Ahrendt S."/>
            <person name="Koriabine M."/>
            <person name="Cobaugh K."/>
            <person name="Salamov A."/>
            <person name="Yoshinaga Y."/>
            <person name="Ng V."/>
            <person name="Daum C."/>
            <person name="Grigoriev I.V."/>
            <person name="Slininger P.J."/>
            <person name="Dien B.S."/>
            <person name="Jin Y.-S."/>
            <person name="Rao C.V."/>
        </authorList>
    </citation>
    <scope>NUCLEOTIDE SEQUENCE</scope>
    <source>
        <strain evidence="9">NRRL Y-64009</strain>
    </source>
</reference>
<dbReference type="RefSeq" id="XP_056044586.1">
    <property type="nucleotide sequence ID" value="XM_056190714.1"/>
</dbReference>
<evidence type="ECO:0000256" key="6">
    <source>
        <dbReference type="PIRNR" id="PIRNR011771"/>
    </source>
</evidence>
<proteinExistence type="inferred from homology"/>
<dbReference type="InterPro" id="IPR036464">
    <property type="entry name" value="Rubisco_LSMT_subst-bd_sf"/>
</dbReference>
<dbReference type="PANTHER" id="PTHR13271:SF34">
    <property type="entry name" value="N-LYSINE METHYLTRANSFERASE SETD6"/>
    <property type="match status" value="1"/>
</dbReference>
<protein>
    <recommendedName>
        <fullName evidence="6">Ribosomal lysine N-methyltransferase 4</fullName>
        <ecNumber evidence="6">2.1.1.-</ecNumber>
    </recommendedName>
</protein>
<dbReference type="GO" id="GO:0016279">
    <property type="term" value="F:protein-lysine N-methyltransferase activity"/>
    <property type="evidence" value="ECO:0007669"/>
    <property type="project" value="UniProtKB-UniRule"/>
</dbReference>
<dbReference type="InterPro" id="IPR046341">
    <property type="entry name" value="SET_dom_sf"/>
</dbReference>
<keyword evidence="5 6" id="KW-0539">Nucleus</keyword>
<dbReference type="SUPFAM" id="SSF81822">
    <property type="entry name" value="RuBisCo LSMT C-terminal, substrate-binding domain"/>
    <property type="match status" value="1"/>
</dbReference>
<dbReference type="GeneID" id="80885880"/>
<dbReference type="Gene3D" id="3.90.1420.10">
    <property type="entry name" value="Rubisco LSMT, substrate-binding domain"/>
    <property type="match status" value="1"/>
</dbReference>
<evidence type="ECO:0000256" key="7">
    <source>
        <dbReference type="SAM" id="MobiDB-lite"/>
    </source>
</evidence>
<dbReference type="EMBL" id="JARPMG010000004">
    <property type="protein sequence ID" value="KAJ8101136.1"/>
    <property type="molecule type" value="Genomic_DNA"/>
</dbReference>
<name>A0AAD7QUD3_9ASCO</name>
<dbReference type="CDD" id="cd19178">
    <property type="entry name" value="SET_SETD6"/>
    <property type="match status" value="1"/>
</dbReference>
<dbReference type="Pfam" id="PF00856">
    <property type="entry name" value="SET"/>
    <property type="match status" value="1"/>
</dbReference>
<dbReference type="GO" id="GO:0032259">
    <property type="term" value="P:methylation"/>
    <property type="evidence" value="ECO:0007669"/>
    <property type="project" value="UniProtKB-KW"/>
</dbReference>
<comment type="function">
    <text evidence="6">S-adenosyl-L-methionine-dependent protein-lysine N-methyltransferase that monomethylates 60S ribosomal protein L42.</text>
</comment>
<comment type="caution">
    <text evidence="9">The sequence shown here is derived from an EMBL/GenBank/DDBJ whole genome shotgun (WGS) entry which is preliminary data.</text>
</comment>
<evidence type="ECO:0000256" key="3">
    <source>
        <dbReference type="ARBA" id="ARBA00022679"/>
    </source>
</evidence>
<accession>A0AAD7QUD3</accession>
<evidence type="ECO:0000256" key="5">
    <source>
        <dbReference type="ARBA" id="ARBA00023242"/>
    </source>
</evidence>
<dbReference type="AlphaFoldDB" id="A0AAD7QUD3"/>
<dbReference type="InterPro" id="IPR001214">
    <property type="entry name" value="SET_dom"/>
</dbReference>
<evidence type="ECO:0000313" key="10">
    <source>
        <dbReference type="Proteomes" id="UP001217417"/>
    </source>
</evidence>
<feature type="compositionally biased region" description="Acidic residues" evidence="7">
    <location>
        <begin position="196"/>
        <end position="257"/>
    </location>
</feature>
<dbReference type="SUPFAM" id="SSF82199">
    <property type="entry name" value="SET domain"/>
    <property type="match status" value="1"/>
</dbReference>
<keyword evidence="4 6" id="KW-0949">S-adenosyl-L-methionine</keyword>
<evidence type="ECO:0000256" key="2">
    <source>
        <dbReference type="ARBA" id="ARBA00022603"/>
    </source>
</evidence>
<sequence length="508" mass="58177">MTADTEFESQSDAFMTWLRAQSGVRITNKISLCDLRLQQQGRGVIANADINEGEVVFSIPRSVILSIENSGIAEKVPEILELDHWIGMIITMMAEDRPDSRWKPYFDILPRQFTTPMFWPEADLEELCGTTVLSQLGKSDAEATYGDIVLPIVKKHMDIFAKVDHSISAYHRMGSLILSYSFDVEREGQCDKNEVDRDDETDSVAEVPELDESDSDDEELSAEDNNGDEGETAKEDNEDVIEVEEEEEDEDEDDDEDQKFVKAMVPMADMLNGDSDLCNAKLFYSKEHLEMRAIKYIPKGSQVYNTYGDLPNADLLRRYGYVRYGKTKDDVVEIETQLVIDTASRGLPESHLKKRIDFMVEVDEEEDEELLDDSIQIPTSSSAIPTSALLLTYILMLNPAAFRSLKKQGHENIQRIARKELKSEEQRELWIAIIKKKLAQYKTDIVTDENLILETSPDVNLNLRNAIEVRLSEKRILEAAMRKVREWKIKDKKRRKEFTTRPSKRGKI</sequence>
<dbReference type="Pfam" id="PF09273">
    <property type="entry name" value="Rubis-subs-bind"/>
    <property type="match status" value="1"/>
</dbReference>
<dbReference type="InterPro" id="IPR011383">
    <property type="entry name" value="N-lys_methylase_SETD6"/>
</dbReference>
<comment type="subcellular location">
    <subcellularLocation>
        <location evidence="1 6">Nucleus</location>
    </subcellularLocation>
</comment>
<dbReference type="PROSITE" id="PS50280">
    <property type="entry name" value="SET"/>
    <property type="match status" value="1"/>
</dbReference>
<dbReference type="InterPro" id="IPR050600">
    <property type="entry name" value="SETD3_SETD6_MTase"/>
</dbReference>
<dbReference type="Gene3D" id="3.90.1410.10">
    <property type="entry name" value="set domain protein methyltransferase, domain 1"/>
    <property type="match status" value="2"/>
</dbReference>
<feature type="domain" description="SET" evidence="8">
    <location>
        <begin position="28"/>
        <end position="308"/>
    </location>
</feature>
<keyword evidence="10" id="KW-1185">Reference proteome</keyword>
<dbReference type="Proteomes" id="UP001217417">
    <property type="component" value="Unassembled WGS sequence"/>
</dbReference>
<evidence type="ECO:0000313" key="9">
    <source>
        <dbReference type="EMBL" id="KAJ8101136.1"/>
    </source>
</evidence>
<dbReference type="GO" id="GO:0005634">
    <property type="term" value="C:nucleus"/>
    <property type="evidence" value="ECO:0007669"/>
    <property type="project" value="UniProtKB-SubCell"/>
</dbReference>
<keyword evidence="3 6" id="KW-0808">Transferase</keyword>
<organism evidence="9 10">
    <name type="scientific">Lipomyces tetrasporus</name>
    <dbReference type="NCBI Taxonomy" id="54092"/>
    <lineage>
        <taxon>Eukaryota</taxon>
        <taxon>Fungi</taxon>
        <taxon>Dikarya</taxon>
        <taxon>Ascomycota</taxon>
        <taxon>Saccharomycotina</taxon>
        <taxon>Lipomycetes</taxon>
        <taxon>Lipomycetales</taxon>
        <taxon>Lipomycetaceae</taxon>
        <taxon>Lipomyces</taxon>
    </lineage>
</organism>
<keyword evidence="2 6" id="KW-0489">Methyltransferase</keyword>
<gene>
    <name evidence="9" type="ORF">POJ06DRAFT_300510</name>
</gene>
<dbReference type="InterPro" id="IPR015353">
    <property type="entry name" value="Rubisco_LSMT_subst-bd"/>
</dbReference>
<dbReference type="PANTHER" id="PTHR13271">
    <property type="entry name" value="UNCHARACTERIZED PUTATIVE METHYLTRANSFERASE"/>
    <property type="match status" value="1"/>
</dbReference>
<dbReference type="PIRSF" id="PIRSF011771">
    <property type="entry name" value="RMS1_SET"/>
    <property type="match status" value="1"/>
</dbReference>
<evidence type="ECO:0000259" key="8">
    <source>
        <dbReference type="PROSITE" id="PS50280"/>
    </source>
</evidence>
<dbReference type="InterPro" id="IPR044430">
    <property type="entry name" value="SETD6_SET"/>
</dbReference>
<feature type="region of interest" description="Disordered" evidence="7">
    <location>
        <begin position="189"/>
        <end position="257"/>
    </location>
</feature>
<comment type="similarity">
    <text evidence="6">Belongs to the class V-like SAM-binding methyltransferase superfamily. Histone-lysine methyltransferase family. SETD6 subfamily.</text>
</comment>